<dbReference type="Pfam" id="PF05378">
    <property type="entry name" value="Hydant_A_N"/>
    <property type="match status" value="1"/>
</dbReference>
<reference evidence="4" key="1">
    <citation type="submission" date="2017-02" db="EMBL/GenBank/DDBJ databases">
        <authorList>
            <person name="Varghese N."/>
            <person name="Submissions S."/>
        </authorList>
    </citation>
    <scope>NUCLEOTIDE SEQUENCE [LARGE SCALE GENOMIC DNA]</scope>
    <source>
        <strain evidence="4">ATCC BAA-73</strain>
    </source>
</reference>
<evidence type="ECO:0000259" key="2">
    <source>
        <dbReference type="Pfam" id="PF05378"/>
    </source>
</evidence>
<name>A0A1T4JJJ7_9FIRM</name>
<gene>
    <name evidence="3" type="ORF">SAMN02745118_00047</name>
</gene>
<evidence type="ECO:0000259" key="1">
    <source>
        <dbReference type="Pfam" id="PF01968"/>
    </source>
</evidence>
<protein>
    <submittedName>
        <fullName evidence="3">N-methylhydantoinase A/oxoprolinase/acetone carboxylase, beta subunit</fullName>
    </submittedName>
</protein>
<dbReference type="Pfam" id="PF01968">
    <property type="entry name" value="Hydantoinase_A"/>
    <property type="match status" value="1"/>
</dbReference>
<dbReference type="Proteomes" id="UP000190625">
    <property type="component" value="Unassembled WGS sequence"/>
</dbReference>
<evidence type="ECO:0000313" key="4">
    <source>
        <dbReference type="Proteomes" id="UP000190625"/>
    </source>
</evidence>
<dbReference type="InterPro" id="IPR008040">
    <property type="entry name" value="Hydant_A_N"/>
</dbReference>
<dbReference type="InterPro" id="IPR043129">
    <property type="entry name" value="ATPase_NBD"/>
</dbReference>
<dbReference type="GO" id="GO:0006749">
    <property type="term" value="P:glutathione metabolic process"/>
    <property type="evidence" value="ECO:0007669"/>
    <property type="project" value="TreeGrafter"/>
</dbReference>
<dbReference type="OrthoDB" id="9768323at2"/>
<evidence type="ECO:0000313" key="3">
    <source>
        <dbReference type="EMBL" id="SJZ30350.1"/>
    </source>
</evidence>
<organism evidence="3 4">
    <name type="scientific">Selenihalanaerobacter shriftii</name>
    <dbReference type="NCBI Taxonomy" id="142842"/>
    <lineage>
        <taxon>Bacteria</taxon>
        <taxon>Bacillati</taxon>
        <taxon>Bacillota</taxon>
        <taxon>Clostridia</taxon>
        <taxon>Halanaerobiales</taxon>
        <taxon>Halobacteroidaceae</taxon>
        <taxon>Selenihalanaerobacter</taxon>
    </lineage>
</organism>
<feature type="domain" description="Hydantoinase A/oxoprolinase" evidence="1">
    <location>
        <begin position="178"/>
        <end position="320"/>
    </location>
</feature>
<dbReference type="InterPro" id="IPR002821">
    <property type="entry name" value="Hydantoinase_A"/>
</dbReference>
<accession>A0A1T4JJJ7</accession>
<sequence length="659" mass="73257">MKIALGIDTGGTYTDGVTMDINEGVIHDKAKALTTRQDLSIGINKCINNLDSIDYSDIEMVSLSTTLATNATVEGQGCEVGLILIGFEPDREIPTEYVAQIKGGHNIKGKPKDELELNEVKEIVDEMKGKVDAFAISGYLSVRNPEHEVQVRELVKELIDYPVVCAHELTSSLGIHERTATAVLNARLIPIITELIEAVKESLAKKNIDAPLMIVKGDGSLISERVAREKPIETVLSGPASSLIGATYLTDFEDGIVVDMGGTTTDVAFLRDGTPTLNKEGAMVGGWLTRVQAVDVATIGIGGDSHIQVSKDGLLEVGPQRVFPISWAVAEHKHLKKQLMENKREEYFPVSSQPTDILFFIKEPLHVDLTSTESKIIKLIQDKPQSLYHLGKKLEKDPNILPWERLVSIGSIHRASLTPTDILHATKKLEIWNNQVAEIGVEMAASRYGTESQEFIKAVYEEIYYKIALVISEMLLKNQEVQFDWEEDSLTEFLLEKMFKRVEEQDEGGLIEFSGKIDLPIIAIGAPVEAYFPEVAERFNTILRIPSHSEVANAVGTITGKVIERVEILIKPGDQRGYVVHLPWEVKRFNELKDAVEFVKKVGKEYVKDIAKRSGATDLKVTVDHEDVYSSFSQLDPDKKDLYVESRFKIVAMGRPKLR</sequence>
<dbReference type="GO" id="GO:0017168">
    <property type="term" value="F:5-oxoprolinase (ATP-hydrolyzing) activity"/>
    <property type="evidence" value="ECO:0007669"/>
    <property type="project" value="TreeGrafter"/>
</dbReference>
<feature type="domain" description="Hydantoinase/oxoprolinase N-terminal" evidence="2">
    <location>
        <begin position="5"/>
        <end position="158"/>
    </location>
</feature>
<dbReference type="AlphaFoldDB" id="A0A1T4JJJ7"/>
<keyword evidence="4" id="KW-1185">Reference proteome</keyword>
<dbReference type="PANTHER" id="PTHR11365">
    <property type="entry name" value="5-OXOPROLINASE RELATED"/>
    <property type="match status" value="1"/>
</dbReference>
<proteinExistence type="predicted"/>
<dbReference type="GO" id="GO:0005829">
    <property type="term" value="C:cytosol"/>
    <property type="evidence" value="ECO:0007669"/>
    <property type="project" value="TreeGrafter"/>
</dbReference>
<dbReference type="InterPro" id="IPR045079">
    <property type="entry name" value="Oxoprolinase-like"/>
</dbReference>
<dbReference type="PANTHER" id="PTHR11365:SF2">
    <property type="entry name" value="5-OXOPROLINASE"/>
    <property type="match status" value="1"/>
</dbReference>
<dbReference type="RefSeq" id="WP_078808590.1">
    <property type="nucleotide sequence ID" value="NZ_FUWM01000003.1"/>
</dbReference>
<dbReference type="STRING" id="142842.SAMN02745118_00047"/>
<dbReference type="SUPFAM" id="SSF53067">
    <property type="entry name" value="Actin-like ATPase domain"/>
    <property type="match status" value="1"/>
</dbReference>
<dbReference type="EMBL" id="FUWM01000003">
    <property type="protein sequence ID" value="SJZ30350.1"/>
    <property type="molecule type" value="Genomic_DNA"/>
</dbReference>